<dbReference type="AlphaFoldDB" id="A0A290Q913"/>
<organism evidence="2 3">
    <name type="scientific">Nibricoccus aquaticus</name>
    <dbReference type="NCBI Taxonomy" id="2576891"/>
    <lineage>
        <taxon>Bacteria</taxon>
        <taxon>Pseudomonadati</taxon>
        <taxon>Verrucomicrobiota</taxon>
        <taxon>Opitutia</taxon>
        <taxon>Opitutales</taxon>
        <taxon>Opitutaceae</taxon>
        <taxon>Nibricoccus</taxon>
    </lineage>
</organism>
<reference evidence="2 3" key="1">
    <citation type="submission" date="2017-09" db="EMBL/GenBank/DDBJ databases">
        <title>Complete genome sequence of Verrucomicrobial strain HZ-65, isolated from freshwater.</title>
        <authorList>
            <person name="Choi A."/>
        </authorList>
    </citation>
    <scope>NUCLEOTIDE SEQUENCE [LARGE SCALE GENOMIC DNA]</scope>
    <source>
        <strain evidence="2 3">HZ-65</strain>
    </source>
</reference>
<evidence type="ECO:0000313" key="2">
    <source>
        <dbReference type="EMBL" id="ATC65004.1"/>
    </source>
</evidence>
<feature type="domain" description="DUF1835" evidence="1">
    <location>
        <begin position="13"/>
        <end position="116"/>
    </location>
</feature>
<keyword evidence="3" id="KW-1185">Reference proteome</keyword>
<dbReference type="KEGG" id="vbh:CMV30_14095"/>
<dbReference type="Proteomes" id="UP000217265">
    <property type="component" value="Chromosome"/>
</dbReference>
<name>A0A290Q913_9BACT</name>
<protein>
    <recommendedName>
        <fullName evidence="1">DUF1835 domain-containing protein</fullName>
    </recommendedName>
</protein>
<gene>
    <name evidence="2" type="ORF">CMV30_14095</name>
</gene>
<dbReference type="InterPro" id="IPR014973">
    <property type="entry name" value="DUF1835"/>
</dbReference>
<evidence type="ECO:0000313" key="3">
    <source>
        <dbReference type="Proteomes" id="UP000217265"/>
    </source>
</evidence>
<sequence length="302" mass="33013">MILLVPDTVVTMLHITNGDSAAGSLRNSGVPGQVIAWQDVLHEGPVPAGLMLEEMSGVRARFLAQWDDRSFPEVSASFRERDNALRSACHRVLWFEHDLYDQLQLLQILATLSQAPGITAEMICIDAFPGIVPFYGLGQLTPVQLASLWPKRQPITAEQLSLGARAWNALTSPDSDALRQLLATDLDALPFLGNALRRLLEEYPTPPTGLGRTERQLLRAIARGIRGFADLFRANAAAEETSFMGDTTVKSRLKALMHAPTPLVTPEPYTLTAAGQRVLAGEADARQLNGMDRWIGGVHFKA</sequence>
<proteinExistence type="predicted"/>
<evidence type="ECO:0000259" key="1">
    <source>
        <dbReference type="Pfam" id="PF08874"/>
    </source>
</evidence>
<dbReference type="Pfam" id="PF08874">
    <property type="entry name" value="DUF1835"/>
    <property type="match status" value="1"/>
</dbReference>
<dbReference type="EMBL" id="CP023344">
    <property type="protein sequence ID" value="ATC65004.1"/>
    <property type="molecule type" value="Genomic_DNA"/>
</dbReference>
<accession>A0A290Q913</accession>